<proteinExistence type="predicted"/>
<dbReference type="GO" id="GO:0005524">
    <property type="term" value="F:ATP binding"/>
    <property type="evidence" value="ECO:0007669"/>
    <property type="project" value="UniProtKB-KW"/>
</dbReference>
<accession>S3DA63</accession>
<dbReference type="PROSITE" id="PS50929">
    <property type="entry name" value="ABC_TM1F"/>
    <property type="match status" value="2"/>
</dbReference>
<dbReference type="InterPro" id="IPR036640">
    <property type="entry name" value="ABC1_TM_sf"/>
</dbReference>
<evidence type="ECO:0000256" key="3">
    <source>
        <dbReference type="ARBA" id="ARBA00022692"/>
    </source>
</evidence>
<evidence type="ECO:0000313" key="11">
    <source>
        <dbReference type="EMBL" id="EPE10420.1"/>
    </source>
</evidence>
<dbReference type="VEuPathDB" id="FungiDB:F503_05515"/>
<dbReference type="InterPro" id="IPR017871">
    <property type="entry name" value="ABC_transporter-like_CS"/>
</dbReference>
<feature type="domain" description="ABC transmembrane type-1" evidence="10">
    <location>
        <begin position="257"/>
        <end position="536"/>
    </location>
</feature>
<dbReference type="SMART" id="SM00382">
    <property type="entry name" value="AAA"/>
    <property type="match status" value="2"/>
</dbReference>
<keyword evidence="12" id="KW-1185">Reference proteome</keyword>
<feature type="transmembrane region" description="Helical" evidence="8">
    <location>
        <begin position="838"/>
        <end position="861"/>
    </location>
</feature>
<feature type="domain" description="ABC transmembrane type-1" evidence="10">
    <location>
        <begin position="849"/>
        <end position="1125"/>
    </location>
</feature>
<dbReference type="Gene3D" id="1.20.1560.10">
    <property type="entry name" value="ABC transporter type 1, transmembrane domain"/>
    <property type="match status" value="2"/>
</dbReference>
<dbReference type="eggNOG" id="KOG0054">
    <property type="taxonomic scope" value="Eukaryota"/>
</dbReference>
<organism evidence="11 12">
    <name type="scientific">Ophiostoma piceae (strain UAMH 11346)</name>
    <name type="common">Sap stain fungus</name>
    <dbReference type="NCBI Taxonomy" id="1262450"/>
    <lineage>
        <taxon>Eukaryota</taxon>
        <taxon>Fungi</taxon>
        <taxon>Dikarya</taxon>
        <taxon>Ascomycota</taxon>
        <taxon>Pezizomycotina</taxon>
        <taxon>Sordariomycetes</taxon>
        <taxon>Sordariomycetidae</taxon>
        <taxon>Ophiostomatales</taxon>
        <taxon>Ophiostomataceae</taxon>
        <taxon>Ophiostoma</taxon>
    </lineage>
</organism>
<evidence type="ECO:0000256" key="1">
    <source>
        <dbReference type="ARBA" id="ARBA00004141"/>
    </source>
</evidence>
<feature type="transmembrane region" description="Helical" evidence="8">
    <location>
        <begin position="984"/>
        <end position="1003"/>
    </location>
</feature>
<dbReference type="CDD" id="cd18579">
    <property type="entry name" value="ABC_6TM_ABCC_D1"/>
    <property type="match status" value="1"/>
</dbReference>
<reference evidence="11 12" key="1">
    <citation type="journal article" date="2013" name="BMC Genomics">
        <title>The genome and transcriptome of the pine saprophyte Ophiostoma piceae, and a comparison with the bark beetle-associated pine pathogen Grosmannia clavigera.</title>
        <authorList>
            <person name="Haridas S."/>
            <person name="Wang Y."/>
            <person name="Lim L."/>
            <person name="Massoumi Alamouti S."/>
            <person name="Jackman S."/>
            <person name="Docking R."/>
            <person name="Robertson G."/>
            <person name="Birol I."/>
            <person name="Bohlmann J."/>
            <person name="Breuil C."/>
        </authorList>
    </citation>
    <scope>NUCLEOTIDE SEQUENCE [LARGE SCALE GENOMIC DNA]</scope>
    <source>
        <strain evidence="11 12">UAMH 11346</strain>
    </source>
</reference>
<evidence type="ECO:0000256" key="4">
    <source>
        <dbReference type="ARBA" id="ARBA00022741"/>
    </source>
</evidence>
<dbReference type="GO" id="GO:0016020">
    <property type="term" value="C:membrane"/>
    <property type="evidence" value="ECO:0007669"/>
    <property type="project" value="UniProtKB-SubCell"/>
</dbReference>
<dbReference type="InterPro" id="IPR003439">
    <property type="entry name" value="ABC_transporter-like_ATP-bd"/>
</dbReference>
<evidence type="ECO:0000259" key="10">
    <source>
        <dbReference type="PROSITE" id="PS50929"/>
    </source>
</evidence>
<evidence type="ECO:0000256" key="2">
    <source>
        <dbReference type="ARBA" id="ARBA00022448"/>
    </source>
</evidence>
<dbReference type="PROSITE" id="PS50893">
    <property type="entry name" value="ABC_TRANSPORTER_2"/>
    <property type="match status" value="2"/>
</dbReference>
<dbReference type="SUPFAM" id="SSF52540">
    <property type="entry name" value="P-loop containing nucleoside triphosphate hydrolases"/>
    <property type="match status" value="2"/>
</dbReference>
<evidence type="ECO:0000256" key="6">
    <source>
        <dbReference type="ARBA" id="ARBA00022989"/>
    </source>
</evidence>
<dbReference type="OrthoDB" id="4139357at2759"/>
<dbReference type="InterPro" id="IPR011527">
    <property type="entry name" value="ABC1_TM_dom"/>
</dbReference>
<feature type="transmembrane region" description="Helical" evidence="8">
    <location>
        <begin position="510"/>
        <end position="531"/>
    </location>
</feature>
<feature type="transmembrane region" description="Helical" evidence="8">
    <location>
        <begin position="293"/>
        <end position="313"/>
    </location>
</feature>
<dbReference type="Pfam" id="PF00005">
    <property type="entry name" value="ABC_tran"/>
    <property type="match status" value="2"/>
</dbReference>
<evidence type="ECO:0000256" key="8">
    <source>
        <dbReference type="SAM" id="Phobius"/>
    </source>
</evidence>
<dbReference type="OMA" id="WISTNGT"/>
<keyword evidence="3 8" id="KW-0812">Transmembrane</keyword>
<feature type="transmembrane region" description="Helical" evidence="8">
    <location>
        <begin position="6"/>
        <end position="25"/>
    </location>
</feature>
<keyword evidence="5" id="KW-0067">ATP-binding</keyword>
<dbReference type="PROSITE" id="PS00211">
    <property type="entry name" value="ABC_TRANSPORTER_1"/>
    <property type="match status" value="1"/>
</dbReference>
<dbReference type="InterPro" id="IPR044726">
    <property type="entry name" value="ABCC_6TM_D2"/>
</dbReference>
<feature type="transmembrane region" description="Helical" evidence="8">
    <location>
        <begin position="959"/>
        <end position="978"/>
    </location>
</feature>
<dbReference type="PANTHER" id="PTHR24223">
    <property type="entry name" value="ATP-BINDING CASSETTE SUB-FAMILY C"/>
    <property type="match status" value="1"/>
</dbReference>
<dbReference type="Proteomes" id="UP000016923">
    <property type="component" value="Unassembled WGS sequence"/>
</dbReference>
<evidence type="ECO:0000256" key="7">
    <source>
        <dbReference type="ARBA" id="ARBA00023136"/>
    </source>
</evidence>
<dbReference type="STRING" id="1262450.S3DA63"/>
<dbReference type="InterPro" id="IPR027417">
    <property type="entry name" value="P-loop_NTPase"/>
</dbReference>
<keyword evidence="2" id="KW-0813">Transport</keyword>
<dbReference type="HOGENOM" id="CLU_000604_27_5_1"/>
<feature type="transmembrane region" description="Helical" evidence="8">
    <location>
        <begin position="240"/>
        <end position="262"/>
    </location>
</feature>
<protein>
    <submittedName>
        <fullName evidence="11">Abc transporter</fullName>
    </submittedName>
</protein>
<dbReference type="Pfam" id="PF00664">
    <property type="entry name" value="ABC_membrane"/>
    <property type="match status" value="2"/>
</dbReference>
<evidence type="ECO:0000259" key="9">
    <source>
        <dbReference type="PROSITE" id="PS50893"/>
    </source>
</evidence>
<dbReference type="GO" id="GO:0140359">
    <property type="term" value="F:ABC-type transporter activity"/>
    <property type="evidence" value="ECO:0007669"/>
    <property type="project" value="InterPro"/>
</dbReference>
<keyword evidence="4" id="KW-0547">Nucleotide-binding</keyword>
<sequence length="1417" mass="154784">MFATSSQDTVALASGTASALLVAAAPWQPWQRRRASVKVKPSRLAVYKICASAVYVLGRMALLGFAVAASSTSTTARWSGYLGLAAAVVASAVSFHDHRLSVRPSSILVLYLTVSLALDIVSLASPLQPRWQPFYLYMAMCFQALAKLVLLLLECKSKSGILQDEYRSLPPEDLANILSLTYFWWLHDLLELGFSKILSPDDLPRIDTQLNAERLRQKIIAAWGQRDGQAAEQPMTLPKVLFRCFVAPLSLAIPPRLGVVFFQFSQPLLISRAITFVQRPQETDADDASAGGFWIVVSAVVIYFGLTTSTAIYRHRLNRLNVMFKGALVGLVHQKVLTGRSHGYDDGKALTLISTDVSSVEGASEMLHELWGFFLEGVVGFSLLASEIGWLWPLPVGIVLLFSQTSRHTVKPMKSRQTVWNDATQQRLSMTSSIIGAIKSVKMLGIQSAAERLILLLRARELKAANGVRWVNVAYNSSANALGLFSPVLTVAIFSVWTSAHGREFDTRTAFTTIAILSMITHPINMIMTLLPRATASLSSFERIQAFLLKHDVDDARHLAGPEAIKFKNATITGRKSTRNALQIEELALQKESFNIIAGPVGSGKSLMLHAALGEVPLSTGSICVSSKNISFCSQTAWLPNRTVRECIVGIDSTLAVDHYWYETVLSACCLHEDMRELADGHDTVVGTNGQNLSGGQRQRVAIARAVYARNEIAIFDDSFSALDAKTQKMVVNNLFGLAGLLRRARTTVLWAVSSSLYIHLSDAVVILEEGRVQYHGSKDALNQLIEVEAIAINSGEHDNTDGHTPQLGASINTDPKPATVTIPNYHRKDGDLSLYKYYIASAGLGNVLLLIFLAMLYAFFFTIPPYYLKWWTESATTHTILYAVGYVSLLLVAWIATSITKWTDLVIIAGKSGEVLHQRLLHAICNAPITFFSTTDLGTVLNRFTQDIQLVDKQISQAMSYLMAQVFKLLMQTIVLITTQPRLSLFLPVCTAVVYVIQKWYLRTSRQLRRMELESQSAVYFNILETVGGLSTIRAFGWQEAIARENAVCLDNSQRPIYLLLCLQRWLNVVLDAIVACVAVGTVWLAISASQTNSNGGQVGVALNVILVTNTTLLRLVQSWTNLEVSLGAVARLREASHETPQEETGGGAEALLPSSWPSAGHLQLTNMAASYTSNTPVLKGVSLDIWPGQVAVICGRTASGKSSLLMSLLRLLTVSDGNVCVDSIDLAGLPLKDVRQRAFVTISQDAFLLPAASLRFHLDPTESLSSDVLEAALKKTGVLDIFASSSYDSTTSSLWDRPLSSFPVLSAGQAQLLSLTRALLQLQTRSEPIGTVQSIGDPQGLQMRRPIILLDEITASLDAETEAMVYDVVEDVFIKSGHTVLVVTHRPAALASRLRAGDVTVQMASGGVDSVTVFQ</sequence>
<dbReference type="EMBL" id="KE148146">
    <property type="protein sequence ID" value="EPE10420.1"/>
    <property type="molecule type" value="Genomic_DNA"/>
</dbReference>
<dbReference type="Gene3D" id="3.40.50.300">
    <property type="entry name" value="P-loop containing nucleotide triphosphate hydrolases"/>
    <property type="match status" value="2"/>
</dbReference>
<keyword evidence="6 8" id="KW-1133">Transmembrane helix</keyword>
<keyword evidence="7 8" id="KW-0472">Membrane</keyword>
<feature type="transmembrane region" description="Helical" evidence="8">
    <location>
        <begin position="78"/>
        <end position="95"/>
    </location>
</feature>
<feature type="transmembrane region" description="Helical" evidence="8">
    <location>
        <begin position="134"/>
        <end position="153"/>
    </location>
</feature>
<gene>
    <name evidence="11" type="ORF">F503_05515</name>
</gene>
<feature type="domain" description="ABC transporter" evidence="9">
    <location>
        <begin position="1164"/>
        <end position="1417"/>
    </location>
</feature>
<feature type="transmembrane region" description="Helical" evidence="8">
    <location>
        <begin position="479"/>
        <end position="498"/>
    </location>
</feature>
<feature type="transmembrane region" description="Helical" evidence="8">
    <location>
        <begin position="881"/>
        <end position="900"/>
    </location>
</feature>
<dbReference type="GO" id="GO:0016887">
    <property type="term" value="F:ATP hydrolysis activity"/>
    <property type="evidence" value="ECO:0007669"/>
    <property type="project" value="InterPro"/>
</dbReference>
<evidence type="ECO:0000256" key="5">
    <source>
        <dbReference type="ARBA" id="ARBA00022840"/>
    </source>
</evidence>
<dbReference type="InterPro" id="IPR050173">
    <property type="entry name" value="ABC_transporter_C-like"/>
</dbReference>
<dbReference type="SUPFAM" id="SSF90123">
    <property type="entry name" value="ABC transporter transmembrane region"/>
    <property type="match status" value="2"/>
</dbReference>
<dbReference type="InterPro" id="IPR003593">
    <property type="entry name" value="AAA+_ATPase"/>
</dbReference>
<name>S3DA63_OPHP1</name>
<dbReference type="CDD" id="cd18580">
    <property type="entry name" value="ABC_6TM_ABCC_D2"/>
    <property type="match status" value="1"/>
</dbReference>
<feature type="transmembrane region" description="Helical" evidence="8">
    <location>
        <begin position="107"/>
        <end position="128"/>
    </location>
</feature>
<comment type="subcellular location">
    <subcellularLocation>
        <location evidence="1">Membrane</location>
        <topology evidence="1">Multi-pass membrane protein</topology>
    </subcellularLocation>
</comment>
<evidence type="ECO:0000313" key="12">
    <source>
        <dbReference type="Proteomes" id="UP000016923"/>
    </source>
</evidence>
<feature type="transmembrane region" description="Helical" evidence="8">
    <location>
        <begin position="1067"/>
        <end position="1088"/>
    </location>
</feature>
<dbReference type="InterPro" id="IPR044746">
    <property type="entry name" value="ABCC_6TM_D1"/>
</dbReference>
<feature type="transmembrane region" description="Helical" evidence="8">
    <location>
        <begin position="45"/>
        <end position="66"/>
    </location>
</feature>
<dbReference type="PANTHER" id="PTHR24223:SF345">
    <property type="entry name" value="ABC MULTIDRUG TRANSPORTER (EUROFUNG)"/>
    <property type="match status" value="1"/>
</dbReference>
<feature type="domain" description="ABC transporter" evidence="9">
    <location>
        <begin position="565"/>
        <end position="795"/>
    </location>
</feature>